<accession>A0A4R6BFG4</accession>
<keyword evidence="1" id="KW-1133">Transmembrane helix</keyword>
<evidence type="ECO:0000256" key="1">
    <source>
        <dbReference type="SAM" id="Phobius"/>
    </source>
</evidence>
<dbReference type="RefSeq" id="WP_133431132.1">
    <property type="nucleotide sequence ID" value="NZ_SCWA01000003.1"/>
</dbReference>
<proteinExistence type="predicted"/>
<evidence type="ECO:0000313" key="2">
    <source>
        <dbReference type="EMBL" id="TDL98539.1"/>
    </source>
</evidence>
<sequence>MKQQITWQEAWQDYTRNFFKPKAPISYEMYKAHSRLVRPLGVVLTIIWFIIIYQIGKYPEGFWNRAEKTQDHFEIVQSFKRGLVFILISSAIILPTLPTELRMFTKRGKSVLPYMLTFIFFVVGGITFSFITFYLNMKGDMLFGVLMMLVLIFMNNQSYVDNVRKTGADQNEQ</sequence>
<evidence type="ECO:0000313" key="3">
    <source>
        <dbReference type="Proteomes" id="UP000295310"/>
    </source>
</evidence>
<dbReference type="EMBL" id="SCWA01000003">
    <property type="protein sequence ID" value="TDL98539.1"/>
    <property type="molecule type" value="Genomic_DNA"/>
</dbReference>
<name>A0A4R6BFG4_9STAP</name>
<feature type="transmembrane region" description="Helical" evidence="1">
    <location>
        <begin position="82"/>
        <end position="99"/>
    </location>
</feature>
<feature type="transmembrane region" description="Helical" evidence="1">
    <location>
        <begin position="36"/>
        <end position="55"/>
    </location>
</feature>
<organism evidence="2 3">
    <name type="scientific">Macrococcus brunensis</name>
    <dbReference type="NCBI Taxonomy" id="198483"/>
    <lineage>
        <taxon>Bacteria</taxon>
        <taxon>Bacillati</taxon>
        <taxon>Bacillota</taxon>
        <taxon>Bacilli</taxon>
        <taxon>Bacillales</taxon>
        <taxon>Staphylococcaceae</taxon>
        <taxon>Macrococcus</taxon>
    </lineage>
</organism>
<comment type="caution">
    <text evidence="2">The sequence shown here is derived from an EMBL/GenBank/DDBJ whole genome shotgun (WGS) entry which is preliminary data.</text>
</comment>
<keyword evidence="1" id="KW-0472">Membrane</keyword>
<dbReference type="AlphaFoldDB" id="A0A4R6BFG4"/>
<feature type="transmembrane region" description="Helical" evidence="1">
    <location>
        <begin position="111"/>
        <end position="135"/>
    </location>
</feature>
<dbReference type="OrthoDB" id="2418140at2"/>
<dbReference type="Proteomes" id="UP000295310">
    <property type="component" value="Unassembled WGS sequence"/>
</dbReference>
<reference evidence="2 3" key="1">
    <citation type="submission" date="2019-01" db="EMBL/GenBank/DDBJ databases">
        <title>Draft genome sequences of the type strains of six Macrococcus species.</title>
        <authorList>
            <person name="Mazhar S."/>
            <person name="Altermann E."/>
            <person name="Hill C."/>
            <person name="Mcauliffe O."/>
        </authorList>
    </citation>
    <scope>NUCLEOTIDE SEQUENCE [LARGE SCALE GENOMIC DNA]</scope>
    <source>
        <strain evidence="2 3">CCM4811</strain>
    </source>
</reference>
<gene>
    <name evidence="2" type="ORF">ERX27_01845</name>
</gene>
<keyword evidence="1" id="KW-0812">Transmembrane</keyword>
<feature type="transmembrane region" description="Helical" evidence="1">
    <location>
        <begin position="141"/>
        <end position="160"/>
    </location>
</feature>
<protein>
    <submittedName>
        <fullName evidence="2">Uncharacterized protein</fullName>
    </submittedName>
</protein>
<keyword evidence="3" id="KW-1185">Reference proteome</keyword>